<organism evidence="2">
    <name type="scientific">uncultured bacterium A1Q1_fos_1807</name>
    <dbReference type="NCBI Taxonomy" id="1256552"/>
    <lineage>
        <taxon>Bacteria</taxon>
        <taxon>environmental samples</taxon>
    </lineage>
</organism>
<reference evidence="2" key="1">
    <citation type="submission" date="2012-09" db="EMBL/GenBank/DDBJ databases">
        <title>Metagenomic Characterization of a Microbial Community in Wastewater Detects High Levels of Antibiotic Resistance.</title>
        <authorList>
            <person name="Abrams M."/>
            <person name="Caldwell A."/>
            <person name="Vandaei E."/>
            <person name="Lee W."/>
            <person name="Perrott J."/>
            <person name="Khan S.Y."/>
            <person name="Ta J."/>
            <person name="Romero D."/>
            <person name="Nguyen V."/>
            <person name="Pourmand N."/>
            <person name="Ouverney C.C."/>
        </authorList>
    </citation>
    <scope>NUCLEOTIDE SEQUENCE</scope>
</reference>
<protein>
    <submittedName>
        <fullName evidence="2">Uncharacterized protein</fullName>
    </submittedName>
</protein>
<name>L7VRZ7_9BACT</name>
<evidence type="ECO:0000313" key="2">
    <source>
        <dbReference type="EMBL" id="AGC71802.1"/>
    </source>
</evidence>
<accession>L7VRZ7</accession>
<evidence type="ECO:0000256" key="1">
    <source>
        <dbReference type="SAM" id="MobiDB-lite"/>
    </source>
</evidence>
<sequence length="295" mass="31021">MCPCCRKAEFCSLIISRRVGEVLMVPACEAGALSGNIGRSFTQENRASASATEAGSLPTISSQHLRVFMSHLAIALAIVSTLPMQAAPSPTAAPAPAAYVPPGAPTTPPTEDPDAKALATKFSAFIKCEEGRKDPNLHYCALTRIGQDPIWTPGQPVSYAGLSVFVKTGSDLKKSLAEQPTLAVLHLGPSSAKLLSLGATTTPDQKAAVTTIQKTLAGELKDPPVLPASVNGTWKNDAHGGRTMLKLDRLFADITTTPPVRLFRTDTIHGAVYVTLENQADGQRISVFPLAAGIQ</sequence>
<dbReference type="AlphaFoldDB" id="L7VRZ7"/>
<dbReference type="EMBL" id="JX649883">
    <property type="protein sequence ID" value="AGC71802.1"/>
    <property type="molecule type" value="Genomic_DNA"/>
</dbReference>
<proteinExistence type="predicted"/>
<feature type="region of interest" description="Disordered" evidence="1">
    <location>
        <begin position="91"/>
        <end position="113"/>
    </location>
</feature>
<feature type="compositionally biased region" description="Low complexity" evidence="1">
    <location>
        <begin position="91"/>
        <end position="101"/>
    </location>
</feature>